<keyword evidence="3" id="KW-1185">Reference proteome</keyword>
<evidence type="ECO:0000313" key="2">
    <source>
        <dbReference type="EMBL" id="CAK9220403.1"/>
    </source>
</evidence>
<dbReference type="Pfam" id="PF25089">
    <property type="entry name" value="DUF7804"/>
    <property type="match status" value="1"/>
</dbReference>
<dbReference type="InterPro" id="IPR056706">
    <property type="entry name" value="DUF7804"/>
</dbReference>
<organism evidence="2 3">
    <name type="scientific">Sphagnum troendelagicum</name>
    <dbReference type="NCBI Taxonomy" id="128251"/>
    <lineage>
        <taxon>Eukaryota</taxon>
        <taxon>Viridiplantae</taxon>
        <taxon>Streptophyta</taxon>
        <taxon>Embryophyta</taxon>
        <taxon>Bryophyta</taxon>
        <taxon>Sphagnophytina</taxon>
        <taxon>Sphagnopsida</taxon>
        <taxon>Sphagnales</taxon>
        <taxon>Sphagnaceae</taxon>
        <taxon>Sphagnum</taxon>
    </lineage>
</organism>
<dbReference type="EMBL" id="OZ019895">
    <property type="protein sequence ID" value="CAK9220403.1"/>
    <property type="molecule type" value="Genomic_DNA"/>
</dbReference>
<dbReference type="Proteomes" id="UP001497512">
    <property type="component" value="Chromosome 3"/>
</dbReference>
<gene>
    <name evidence="2" type="ORF">CSSPTR1EN2_LOCUS15439</name>
</gene>
<feature type="domain" description="DUF7804" evidence="1">
    <location>
        <begin position="138"/>
        <end position="214"/>
    </location>
</feature>
<evidence type="ECO:0000259" key="1">
    <source>
        <dbReference type="Pfam" id="PF25089"/>
    </source>
</evidence>
<reference evidence="2" key="1">
    <citation type="submission" date="2024-02" db="EMBL/GenBank/DDBJ databases">
        <authorList>
            <consortium name="ELIXIR-Norway"/>
            <consortium name="Elixir Norway"/>
        </authorList>
    </citation>
    <scope>NUCLEOTIDE SEQUENCE</scope>
</reference>
<evidence type="ECO:0000313" key="3">
    <source>
        <dbReference type="Proteomes" id="UP001497512"/>
    </source>
</evidence>
<dbReference type="PANTHER" id="PTHR35127:SF1">
    <property type="entry name" value="GENOME ASSEMBLY, CHROMOSOME: A10"/>
    <property type="match status" value="1"/>
</dbReference>
<protein>
    <recommendedName>
        <fullName evidence="1">DUF7804 domain-containing protein</fullName>
    </recommendedName>
</protein>
<proteinExistence type="predicted"/>
<accession>A0ABP0UG48</accession>
<dbReference type="PANTHER" id="PTHR35127">
    <property type="entry name" value="OS03G0736900 PROTEIN"/>
    <property type="match status" value="1"/>
</dbReference>
<name>A0ABP0UG48_9BRYO</name>
<sequence length="300" mass="32850">MEVIAQRAAATGAVAMLQGGGGASGSHECDRSSKSIASRALTRVRVCCSSSSLSRRCSKLARSQSFGEMQAFGDLSSREVIEQSAIRRSREAFRSSRPTAAIHASYGVAPQLKDSINRDSSAFHLDRSSNSSTGCVTSSMQLDGWVEDAVFEIVKKVDEAPFLQFVFETQNMSERPKWQRVSQEMFEKPDLWPELRDSLSEAAPDGVILVRRLDVTGCCLMDPTALRNDKGWKCPLELDGSNTDVWGVLVQARSAHANACYILKTTRVCSSTGVCTQFCLTRAKCFGPSFAAQLEKVWLL</sequence>